<dbReference type="PANTHER" id="PTHR43194">
    <property type="entry name" value="HYDROLASE ALPHA/BETA FOLD FAMILY"/>
    <property type="match status" value="1"/>
</dbReference>
<dbReference type="PANTHER" id="PTHR43194:SF2">
    <property type="entry name" value="PEROXISOMAL MEMBRANE PROTEIN LPX1"/>
    <property type="match status" value="1"/>
</dbReference>
<protein>
    <submittedName>
        <fullName evidence="2">Alpha/beta hydrolase</fullName>
    </submittedName>
</protein>
<accession>A0AAV3TXB9</accession>
<dbReference type="InterPro" id="IPR000073">
    <property type="entry name" value="AB_hydrolase_1"/>
</dbReference>
<dbReference type="Proteomes" id="UP001409585">
    <property type="component" value="Unassembled WGS sequence"/>
</dbReference>
<dbReference type="EMBL" id="BAABLX010000004">
    <property type="protein sequence ID" value="GAA4931375.1"/>
    <property type="molecule type" value="Genomic_DNA"/>
</dbReference>
<dbReference type="GO" id="GO:0016787">
    <property type="term" value="F:hydrolase activity"/>
    <property type="evidence" value="ECO:0007669"/>
    <property type="project" value="UniProtKB-KW"/>
</dbReference>
<comment type="caution">
    <text evidence="2">The sequence shown here is derived from an EMBL/GenBank/DDBJ whole genome shotgun (WGS) entry which is preliminary data.</text>
</comment>
<dbReference type="SUPFAM" id="SSF53474">
    <property type="entry name" value="alpha/beta-Hydrolases"/>
    <property type="match status" value="1"/>
</dbReference>
<evidence type="ECO:0000313" key="2">
    <source>
        <dbReference type="EMBL" id="GAA4931375.1"/>
    </source>
</evidence>
<dbReference type="InterPro" id="IPR050228">
    <property type="entry name" value="Carboxylesterase_BioH"/>
</dbReference>
<dbReference type="PRINTS" id="PR00412">
    <property type="entry name" value="EPOXHYDRLASE"/>
</dbReference>
<dbReference type="AlphaFoldDB" id="A0AAV3TXB9"/>
<evidence type="ECO:0000313" key="3">
    <source>
        <dbReference type="Proteomes" id="UP001409585"/>
    </source>
</evidence>
<reference evidence="3" key="1">
    <citation type="journal article" date="2019" name="Int. J. Syst. Evol. Microbiol.">
        <title>The Global Catalogue of Microorganisms (GCM) 10K type strain sequencing project: providing services to taxonomists for standard genome sequencing and annotation.</title>
        <authorList>
            <consortium name="The Broad Institute Genomics Platform"/>
            <consortium name="The Broad Institute Genome Sequencing Center for Infectious Disease"/>
            <person name="Wu L."/>
            <person name="Ma J."/>
        </authorList>
    </citation>
    <scope>NUCLEOTIDE SEQUENCE [LARGE SCALE GENOMIC DNA]</scope>
    <source>
        <strain evidence="3">JCM 19134</strain>
    </source>
</reference>
<dbReference type="InterPro" id="IPR000639">
    <property type="entry name" value="Epox_hydrolase-like"/>
</dbReference>
<organism evidence="2 3">
    <name type="scientific">Halioxenophilus aromaticivorans</name>
    <dbReference type="NCBI Taxonomy" id="1306992"/>
    <lineage>
        <taxon>Bacteria</taxon>
        <taxon>Pseudomonadati</taxon>
        <taxon>Pseudomonadota</taxon>
        <taxon>Gammaproteobacteria</taxon>
        <taxon>Alteromonadales</taxon>
        <taxon>Alteromonadaceae</taxon>
        <taxon>Halioxenophilus</taxon>
    </lineage>
</organism>
<feature type="domain" description="AB hydrolase-1" evidence="1">
    <location>
        <begin position="24"/>
        <end position="254"/>
    </location>
</feature>
<dbReference type="InterPro" id="IPR029058">
    <property type="entry name" value="AB_hydrolase_fold"/>
</dbReference>
<sequence>MYSFVGSENNRIATDIIGNSCKQPIILMHGGGQTRHSWRDSALILAAQNHFVISVDMRGHGDSDWVTSQDYSLQAAAADIEKIISGLDVPPILVGASYGGLVSLYLAGTKKYPIKAMVLVDVVAKINPEGVKPIRDFMQSRPDGFFSLDEAADSIAEYLPHRKKPTNLDGLEKNLKLNSLGRYIWHWDPAFMDSTETDKIYMELSFLNEPIDIPAILIKGTLSDVVNEEGIQHLTDIIPDMEFVEVDKAGHMIAGDKNTDFQDAVLKFIKTTV</sequence>
<dbReference type="Gene3D" id="3.40.50.1820">
    <property type="entry name" value="alpha/beta hydrolase"/>
    <property type="match status" value="1"/>
</dbReference>
<evidence type="ECO:0000259" key="1">
    <source>
        <dbReference type="Pfam" id="PF00561"/>
    </source>
</evidence>
<keyword evidence="3" id="KW-1185">Reference proteome</keyword>
<dbReference type="Pfam" id="PF00561">
    <property type="entry name" value="Abhydrolase_1"/>
    <property type="match status" value="1"/>
</dbReference>
<dbReference type="RefSeq" id="WP_345416359.1">
    <property type="nucleotide sequence ID" value="NZ_AP031496.1"/>
</dbReference>
<keyword evidence="2" id="KW-0378">Hydrolase</keyword>
<proteinExistence type="predicted"/>
<gene>
    <name evidence="2" type="ORF">GCM10025791_04360</name>
</gene>
<name>A0AAV3TXB9_9ALTE</name>